<keyword evidence="4" id="KW-1185">Reference proteome</keyword>
<evidence type="ECO:0000256" key="1">
    <source>
        <dbReference type="SAM" id="MobiDB-lite"/>
    </source>
</evidence>
<evidence type="ECO:0000313" key="4">
    <source>
        <dbReference type="Proteomes" id="UP001324993"/>
    </source>
</evidence>
<dbReference type="EMBL" id="CP138858">
    <property type="protein sequence ID" value="WPJ95480.1"/>
    <property type="molecule type" value="Genomic_DNA"/>
</dbReference>
<gene>
    <name evidence="3" type="ORF">SH580_18845</name>
</gene>
<accession>A0ABZ0RL30</accession>
<feature type="region of interest" description="Disordered" evidence="1">
    <location>
        <begin position="104"/>
        <end position="124"/>
    </location>
</feature>
<proteinExistence type="predicted"/>
<organism evidence="3 4">
    <name type="scientific">Coraliomargarita algicola</name>
    <dbReference type="NCBI Taxonomy" id="3092156"/>
    <lineage>
        <taxon>Bacteria</taxon>
        <taxon>Pseudomonadati</taxon>
        <taxon>Verrucomicrobiota</taxon>
        <taxon>Opitutia</taxon>
        <taxon>Puniceicoccales</taxon>
        <taxon>Coraliomargaritaceae</taxon>
        <taxon>Coraliomargarita</taxon>
    </lineage>
</organism>
<keyword evidence="2" id="KW-0732">Signal</keyword>
<protein>
    <submittedName>
        <fullName evidence="3">Uncharacterized protein</fullName>
    </submittedName>
</protein>
<dbReference type="Proteomes" id="UP001324993">
    <property type="component" value="Chromosome"/>
</dbReference>
<evidence type="ECO:0000313" key="3">
    <source>
        <dbReference type="EMBL" id="WPJ95480.1"/>
    </source>
</evidence>
<sequence>MTAKTYTLCGLAIWAVTASSQAATLVGYDFGTNTTPTTSASTVGAGIASATAVTGFGTGGIQVGARLIPLATPRGARPVEPPLVRPRHHPLAAPTMVSKQAVLQLPSQLATTSRSASPRLRRER</sequence>
<feature type="chain" id="PRO_5045466964" evidence="2">
    <location>
        <begin position="23"/>
        <end position="124"/>
    </location>
</feature>
<evidence type="ECO:0000256" key="2">
    <source>
        <dbReference type="SAM" id="SignalP"/>
    </source>
</evidence>
<reference evidence="3 4" key="1">
    <citation type="submission" date="2023-11" db="EMBL/GenBank/DDBJ databases">
        <title>Coraliomargarita sp. nov., isolated from marine algae.</title>
        <authorList>
            <person name="Lee J.K."/>
            <person name="Baek J.H."/>
            <person name="Kim J.M."/>
            <person name="Choi D.G."/>
            <person name="Jeon C.O."/>
        </authorList>
    </citation>
    <scope>NUCLEOTIDE SEQUENCE [LARGE SCALE GENOMIC DNA]</scope>
    <source>
        <strain evidence="3 4">J2-16</strain>
    </source>
</reference>
<name>A0ABZ0RL30_9BACT</name>
<dbReference type="RefSeq" id="WP_319832360.1">
    <property type="nucleotide sequence ID" value="NZ_CP138858.1"/>
</dbReference>
<feature type="compositionally biased region" description="Polar residues" evidence="1">
    <location>
        <begin position="105"/>
        <end position="116"/>
    </location>
</feature>
<feature type="signal peptide" evidence="2">
    <location>
        <begin position="1"/>
        <end position="22"/>
    </location>
</feature>